<sequence length="153" mass="16745">MEFALIAFPFFGLIMGCIELAIVLFAGVSLDLATAKVSRELRTGLATKATTPAVFITKVCNEMAWLGADCTSKLRVDVRTFTNFQMVTKAPEVIVDGEFVNMQYTVGGSSQIQLVRVYYTWPVFSPLLKPGFGTLSGGETVLSSIIVFRNEPF</sequence>
<name>A0A3G9G9E5_9CAUL</name>
<keyword evidence="1" id="KW-0812">Transmembrane</keyword>
<feature type="transmembrane region" description="Helical" evidence="1">
    <location>
        <begin position="6"/>
        <end position="33"/>
    </location>
</feature>
<organism evidence="3 4">
    <name type="scientific">Asticcacaulis excentricus</name>
    <dbReference type="NCBI Taxonomy" id="78587"/>
    <lineage>
        <taxon>Bacteria</taxon>
        <taxon>Pseudomonadati</taxon>
        <taxon>Pseudomonadota</taxon>
        <taxon>Alphaproteobacteria</taxon>
        <taxon>Caulobacterales</taxon>
        <taxon>Caulobacteraceae</taxon>
        <taxon>Asticcacaulis</taxon>
    </lineage>
</organism>
<keyword evidence="1" id="KW-0472">Membrane</keyword>
<gene>
    <name evidence="3" type="ORF">EM6_1593</name>
</gene>
<evidence type="ECO:0000259" key="2">
    <source>
        <dbReference type="Pfam" id="PF07811"/>
    </source>
</evidence>
<proteinExistence type="predicted"/>
<evidence type="ECO:0000256" key="1">
    <source>
        <dbReference type="SAM" id="Phobius"/>
    </source>
</evidence>
<dbReference type="EMBL" id="AP018827">
    <property type="protein sequence ID" value="BBF80999.1"/>
    <property type="molecule type" value="Genomic_DNA"/>
</dbReference>
<reference evidence="4" key="2">
    <citation type="journal article" date="2017" name="Plant Physiol. Biochem.">
        <title>Differential oxidative and antioxidative response of duckweed Lemna minor toward plant growth promoting/inhibiting bacteria.</title>
        <authorList>
            <person name="Ishizawa H."/>
            <person name="Kuroda M."/>
            <person name="Morikawa M."/>
            <person name="Ike M."/>
        </authorList>
    </citation>
    <scope>NUCLEOTIDE SEQUENCE [LARGE SCALE GENOMIC DNA]</scope>
    <source>
        <strain evidence="4">M6</strain>
    </source>
</reference>
<dbReference type="Proteomes" id="UP000278756">
    <property type="component" value="Chromosome 1"/>
</dbReference>
<dbReference type="Pfam" id="PF07811">
    <property type="entry name" value="TadE"/>
    <property type="match status" value="1"/>
</dbReference>
<keyword evidence="1" id="KW-1133">Transmembrane helix</keyword>
<evidence type="ECO:0000313" key="4">
    <source>
        <dbReference type="Proteomes" id="UP000278756"/>
    </source>
</evidence>
<protein>
    <recommendedName>
        <fullName evidence="2">TadE-like domain-containing protein</fullName>
    </recommendedName>
</protein>
<reference evidence="4" key="1">
    <citation type="journal article" date="2017" name="Biotechnol. Biofuels">
        <title>Evaluation of environmental bacterial communities as a factor affecting the growth of duckweed Lemna minor.</title>
        <authorList>
            <person name="Ishizawa H."/>
            <person name="Kuroda M."/>
            <person name="Morikawa M."/>
            <person name="Ike M."/>
        </authorList>
    </citation>
    <scope>NUCLEOTIDE SEQUENCE [LARGE SCALE GENOMIC DNA]</scope>
    <source>
        <strain evidence="4">M6</strain>
    </source>
</reference>
<accession>A0A3G9G9E5</accession>
<evidence type="ECO:0000313" key="3">
    <source>
        <dbReference type="EMBL" id="BBF80999.1"/>
    </source>
</evidence>
<dbReference type="RefSeq" id="WP_232037026.1">
    <property type="nucleotide sequence ID" value="NZ_AP018827.1"/>
</dbReference>
<feature type="domain" description="TadE-like" evidence="2">
    <location>
        <begin position="2"/>
        <end position="39"/>
    </location>
</feature>
<dbReference type="InterPro" id="IPR012495">
    <property type="entry name" value="TadE-like_dom"/>
</dbReference>
<dbReference type="AlphaFoldDB" id="A0A3G9G9E5"/>